<dbReference type="EMBL" id="LZFO01000040">
    <property type="protein sequence ID" value="OFI01556.1"/>
    <property type="molecule type" value="Genomic_DNA"/>
</dbReference>
<organism evidence="2 3">
    <name type="scientific">Clostridium acetireducens DSM 10703</name>
    <dbReference type="NCBI Taxonomy" id="1121290"/>
    <lineage>
        <taxon>Bacteria</taxon>
        <taxon>Bacillati</taxon>
        <taxon>Bacillota</taxon>
        <taxon>Clostridia</taxon>
        <taxon>Eubacteriales</taxon>
        <taxon>Clostridiaceae</taxon>
        <taxon>Clostridium</taxon>
    </lineage>
</organism>
<dbReference type="OrthoDB" id="1787445at2"/>
<feature type="transmembrane region" description="Helical" evidence="1">
    <location>
        <begin position="88"/>
        <end position="110"/>
    </location>
</feature>
<keyword evidence="1" id="KW-0812">Transmembrane</keyword>
<name>A0A1E8EWN6_9CLOT</name>
<feature type="transmembrane region" description="Helical" evidence="1">
    <location>
        <begin position="6"/>
        <end position="27"/>
    </location>
</feature>
<gene>
    <name evidence="2" type="ORF">CLOACE_20730</name>
</gene>
<dbReference type="Proteomes" id="UP000175744">
    <property type="component" value="Unassembled WGS sequence"/>
</dbReference>
<feature type="transmembrane region" description="Helical" evidence="1">
    <location>
        <begin position="122"/>
        <end position="142"/>
    </location>
</feature>
<evidence type="ECO:0000256" key="1">
    <source>
        <dbReference type="SAM" id="Phobius"/>
    </source>
</evidence>
<proteinExistence type="predicted"/>
<feature type="transmembrane region" description="Helical" evidence="1">
    <location>
        <begin position="36"/>
        <end position="52"/>
    </location>
</feature>
<reference evidence="2 3" key="1">
    <citation type="submission" date="2016-06" db="EMBL/GenBank/DDBJ databases">
        <title>Genome sequence of Clostridium acetireducens DSM 10703.</title>
        <authorList>
            <person name="Poehlein A."/>
            <person name="Fluechter S."/>
            <person name="Duerre P."/>
            <person name="Daniel R."/>
        </authorList>
    </citation>
    <scope>NUCLEOTIDE SEQUENCE [LARGE SCALE GENOMIC DNA]</scope>
    <source>
        <strain evidence="2 3">DSM 10703</strain>
    </source>
</reference>
<evidence type="ECO:0000313" key="3">
    <source>
        <dbReference type="Proteomes" id="UP000175744"/>
    </source>
</evidence>
<dbReference type="AlphaFoldDB" id="A0A1E8EWN6"/>
<keyword evidence="3" id="KW-1185">Reference proteome</keyword>
<accession>A0A1E8EWN6</accession>
<comment type="caution">
    <text evidence="2">The sequence shown here is derived from an EMBL/GenBank/DDBJ whole genome shotgun (WGS) entry which is preliminary data.</text>
</comment>
<keyword evidence="1" id="KW-0472">Membrane</keyword>
<keyword evidence="1" id="KW-1133">Transmembrane helix</keyword>
<sequence length="158" mass="18326">MIELSIQEFFFRTILESFLLILAAYLLSYKSINKKLCFISAILLSLTVYLVRMLPIYYGVHTIINIMIYILLLVSINKITIIKAIPISLGISVILSMCEFINFIVIERLLKIKVSLINNSTIKILCFMPSLLLFALILLIFYKVRYKNKKEGYNNVFN</sequence>
<protein>
    <submittedName>
        <fullName evidence="2">Uncharacterized protein</fullName>
    </submittedName>
</protein>
<dbReference type="RefSeq" id="WP_070111094.1">
    <property type="nucleotide sequence ID" value="NZ_LZFO01000040.1"/>
</dbReference>
<evidence type="ECO:0000313" key="2">
    <source>
        <dbReference type="EMBL" id="OFI01556.1"/>
    </source>
</evidence>
<feature type="transmembrane region" description="Helical" evidence="1">
    <location>
        <begin position="58"/>
        <end position="76"/>
    </location>
</feature>